<protein>
    <recommendedName>
        <fullName evidence="2">DUF2007 domain-containing protein</fullName>
    </recommendedName>
</protein>
<reference evidence="3 4" key="1">
    <citation type="submission" date="2019-02" db="EMBL/GenBank/DDBJ databases">
        <title>Deep-cultivation of Planctomycetes and their phenomic and genomic characterization uncovers novel biology.</title>
        <authorList>
            <person name="Wiegand S."/>
            <person name="Jogler M."/>
            <person name="Boedeker C."/>
            <person name="Pinto D."/>
            <person name="Vollmers J."/>
            <person name="Rivas-Marin E."/>
            <person name="Kohn T."/>
            <person name="Peeters S.H."/>
            <person name="Heuer A."/>
            <person name="Rast P."/>
            <person name="Oberbeckmann S."/>
            <person name="Bunk B."/>
            <person name="Jeske O."/>
            <person name="Meyerdierks A."/>
            <person name="Storesund J.E."/>
            <person name="Kallscheuer N."/>
            <person name="Luecker S."/>
            <person name="Lage O.M."/>
            <person name="Pohl T."/>
            <person name="Merkel B.J."/>
            <person name="Hornburger P."/>
            <person name="Mueller R.-W."/>
            <person name="Bruemmer F."/>
            <person name="Labrenz M."/>
            <person name="Spormann A.M."/>
            <person name="Op den Camp H."/>
            <person name="Overmann J."/>
            <person name="Amann R."/>
            <person name="Jetten M.S.M."/>
            <person name="Mascher T."/>
            <person name="Medema M.H."/>
            <person name="Devos D.P."/>
            <person name="Kaster A.-K."/>
            <person name="Ovreas L."/>
            <person name="Rohde M."/>
            <person name="Galperin M.Y."/>
            <person name="Jogler C."/>
        </authorList>
    </citation>
    <scope>NUCLEOTIDE SEQUENCE [LARGE SCALE GENOMIC DNA]</scope>
    <source>
        <strain evidence="3 4">Pan181</strain>
    </source>
</reference>
<dbReference type="AlphaFoldDB" id="A0A518AR13"/>
<dbReference type="EMBL" id="CP036278">
    <property type="protein sequence ID" value="QDU57155.1"/>
    <property type="molecule type" value="Genomic_DNA"/>
</dbReference>
<dbReference type="RefSeq" id="WP_145248128.1">
    <property type="nucleotide sequence ID" value="NZ_CP036278.1"/>
</dbReference>
<evidence type="ECO:0000313" key="4">
    <source>
        <dbReference type="Proteomes" id="UP000315750"/>
    </source>
</evidence>
<dbReference type="OrthoDB" id="288709at2"/>
<dbReference type="SUPFAM" id="SSF54913">
    <property type="entry name" value="GlnB-like"/>
    <property type="match status" value="1"/>
</dbReference>
<dbReference type="InterPro" id="IPR018551">
    <property type="entry name" value="DUF2007"/>
</dbReference>
<dbReference type="KEGG" id="amuc:Pan181_33690"/>
<evidence type="ECO:0000256" key="1">
    <source>
        <dbReference type="SAM" id="MobiDB-lite"/>
    </source>
</evidence>
<proteinExistence type="predicted"/>
<keyword evidence="4" id="KW-1185">Reference proteome</keyword>
<accession>A0A518AR13</accession>
<dbReference type="InterPro" id="IPR011322">
    <property type="entry name" value="N-reg_PII-like_a/b"/>
</dbReference>
<dbReference type="Proteomes" id="UP000315750">
    <property type="component" value="Chromosome"/>
</dbReference>
<feature type="region of interest" description="Disordered" evidence="1">
    <location>
        <begin position="1"/>
        <end position="30"/>
    </location>
</feature>
<dbReference type="Pfam" id="PF09413">
    <property type="entry name" value="DUF2007"/>
    <property type="match status" value="1"/>
</dbReference>
<gene>
    <name evidence="3" type="ORF">Pan181_33690</name>
</gene>
<dbReference type="Gene3D" id="3.30.70.790">
    <property type="entry name" value="UreE, C-terminal domain"/>
    <property type="match status" value="1"/>
</dbReference>
<evidence type="ECO:0000259" key="2">
    <source>
        <dbReference type="Pfam" id="PF09413"/>
    </source>
</evidence>
<sequence>MNDENPYKSPETRADSDYSESESDSQSGEFGEERLVKLTSYSTIAEAQLCQAVLQQEGIDCFLENEASVGVNWLWSNALGGVKLLVPHEQLEAATTLLESVQLTESAKQDLGDITFECEDCGAQITFPGERRGKTETCPKCHEYVDVPE</sequence>
<name>A0A518AR13_9BACT</name>
<feature type="domain" description="DUF2007" evidence="2">
    <location>
        <begin position="37"/>
        <end position="101"/>
    </location>
</feature>
<evidence type="ECO:0000313" key="3">
    <source>
        <dbReference type="EMBL" id="QDU57155.1"/>
    </source>
</evidence>
<organism evidence="3 4">
    <name type="scientific">Aeoliella mucimassa</name>
    <dbReference type="NCBI Taxonomy" id="2527972"/>
    <lineage>
        <taxon>Bacteria</taxon>
        <taxon>Pseudomonadati</taxon>
        <taxon>Planctomycetota</taxon>
        <taxon>Planctomycetia</taxon>
        <taxon>Pirellulales</taxon>
        <taxon>Lacipirellulaceae</taxon>
        <taxon>Aeoliella</taxon>
    </lineage>
</organism>